<dbReference type="OrthoDB" id="501625at2"/>
<keyword evidence="1" id="KW-1133">Transmembrane helix</keyword>
<dbReference type="eggNOG" id="COG3779">
    <property type="taxonomic scope" value="Bacteria"/>
</dbReference>
<dbReference type="HOGENOM" id="CLU_028584_0_0_3"/>
<accession>F4XQ77</accession>
<keyword evidence="3" id="KW-1185">Reference proteome</keyword>
<dbReference type="RefSeq" id="WP_008182523.1">
    <property type="nucleotide sequence ID" value="NZ_GL890853.1"/>
</dbReference>
<organism evidence="2 3">
    <name type="scientific">Moorena producens 3L</name>
    <dbReference type="NCBI Taxonomy" id="489825"/>
    <lineage>
        <taxon>Bacteria</taxon>
        <taxon>Bacillati</taxon>
        <taxon>Cyanobacteriota</taxon>
        <taxon>Cyanophyceae</taxon>
        <taxon>Coleofasciculales</taxon>
        <taxon>Coleofasciculaceae</taxon>
        <taxon>Moorena</taxon>
    </lineage>
</organism>
<protein>
    <submittedName>
        <fullName evidence="2">Uncharacterized protein</fullName>
    </submittedName>
</protein>
<sequence length="504" mass="58886">MSSLQKLEKFVKIPNKAQTRRILWFERLMAIIALINLLLVLFDLSYIPLRDFWLNQKIQVFSFTIGPLKSKGFPVSIPIPDITPLYDPVKGIEDNRDTKKYLDKVDQLENQINKIGLSSIEESIEVEKKLKELRELSSEMIGTNPFQVANKTGNLEKIKNKMRKQIPNPEDSAKESFMQFWTQKYLASHSQEEGLVFFNTEIKPLIETNYYRPIGENGEFIDLFGLIDFPFFILFSTEFLARTWLISRRHSGLKWQDAMLWRWYDIFLLIPLWRWLRIIPVTIRLGQAKLIDLSAISREIRSGFVASIAQEMTEVVVIQVINEVQGSISRGEITKWLSQQEVRPYIDLNDIDEVSELTTIMVKMTVDQVLPKIRPDLEALMKHYVDMGLKQSTLYQGLQNVPGLGQFQKQLTEELVKNIFQALYDGINTLIQEDPVADELLQHLLKNLREALGAEIKTKDRLQDIQYLITAWLEEFKINYVRRLSEEDLDKILDETRAIRQRFQ</sequence>
<evidence type="ECO:0000313" key="2">
    <source>
        <dbReference type="EMBL" id="EGJ33254.1"/>
    </source>
</evidence>
<reference evidence="3" key="1">
    <citation type="journal article" date="2011" name="Proc. Natl. Acad. Sci. U.S.A.">
        <title>Genomic insights into the physiology and ecology of the marine filamentous cyanobacterium Lyngbya majuscula.</title>
        <authorList>
            <person name="Jones A.C."/>
            <person name="Monroe E.A."/>
            <person name="Podell S."/>
            <person name="Hess W.R."/>
            <person name="Klages S."/>
            <person name="Esquenazi E."/>
            <person name="Niessen S."/>
            <person name="Hoover H."/>
            <person name="Rothmann M."/>
            <person name="Lasken R.S."/>
            <person name="Yates J.R.III."/>
            <person name="Reinhardt R."/>
            <person name="Kube M."/>
            <person name="Burkart M.D."/>
            <person name="Allen E.E."/>
            <person name="Dorrestein P.C."/>
            <person name="Gerwick W.H."/>
            <person name="Gerwick L."/>
        </authorList>
    </citation>
    <scope>NUCLEOTIDE SEQUENCE [LARGE SCALE GENOMIC DNA]</scope>
    <source>
        <strain evidence="3">3L</strain>
    </source>
</reference>
<name>F4XQ77_9CYAN</name>
<proteinExistence type="predicted"/>
<keyword evidence="1" id="KW-0472">Membrane</keyword>
<dbReference type="EMBL" id="GL890853">
    <property type="protein sequence ID" value="EGJ33254.1"/>
    <property type="molecule type" value="Genomic_DNA"/>
</dbReference>
<feature type="transmembrane region" description="Helical" evidence="1">
    <location>
        <begin position="28"/>
        <end position="49"/>
    </location>
</feature>
<dbReference type="Proteomes" id="UP000003959">
    <property type="component" value="Unassembled WGS sequence"/>
</dbReference>
<evidence type="ECO:0000256" key="1">
    <source>
        <dbReference type="SAM" id="Phobius"/>
    </source>
</evidence>
<keyword evidence="1" id="KW-0812">Transmembrane</keyword>
<dbReference type="AlphaFoldDB" id="F4XQ77"/>
<evidence type="ECO:0000313" key="3">
    <source>
        <dbReference type="Proteomes" id="UP000003959"/>
    </source>
</evidence>
<gene>
    <name evidence="2" type="ORF">LYNGBM3L_38460</name>
</gene>